<dbReference type="PANTHER" id="PTHR10961:SF46">
    <property type="entry name" value="PEROXISOMAL SARCOSINE OXIDASE"/>
    <property type="match status" value="1"/>
</dbReference>
<evidence type="ECO:0000259" key="8">
    <source>
        <dbReference type="Pfam" id="PF01266"/>
    </source>
</evidence>
<dbReference type="InterPro" id="IPR036188">
    <property type="entry name" value="FAD/NAD-bd_sf"/>
</dbReference>
<keyword evidence="5" id="KW-0274">FAD</keyword>
<dbReference type="PANTHER" id="PTHR10961">
    <property type="entry name" value="PEROXISOMAL SARCOSINE OXIDASE"/>
    <property type="match status" value="1"/>
</dbReference>
<comment type="similarity">
    <text evidence="2">Belongs to the MSOX/MTOX family.</text>
</comment>
<dbReference type="SUPFAM" id="SSF51905">
    <property type="entry name" value="FAD/NAD(P)-binding domain"/>
    <property type="match status" value="1"/>
</dbReference>
<keyword evidence="4" id="KW-0285">Flavoprotein</keyword>
<dbReference type="FunFam" id="3.50.50.60:FF:000189">
    <property type="entry name" value="Monomeric sarcosine oxidase"/>
    <property type="match status" value="1"/>
</dbReference>
<dbReference type="EC" id="1.5.3.1" evidence="3"/>
<dbReference type="SUPFAM" id="SSF54373">
    <property type="entry name" value="FAD-linked reductases, C-terminal domain"/>
    <property type="match status" value="1"/>
</dbReference>
<evidence type="ECO:0000256" key="1">
    <source>
        <dbReference type="ARBA" id="ARBA00001974"/>
    </source>
</evidence>
<evidence type="ECO:0000256" key="5">
    <source>
        <dbReference type="ARBA" id="ARBA00022827"/>
    </source>
</evidence>
<proteinExistence type="inferred from homology"/>
<dbReference type="InParanoid" id="A0A7M7T5Q5"/>
<dbReference type="Pfam" id="PF01266">
    <property type="entry name" value="DAO"/>
    <property type="match status" value="1"/>
</dbReference>
<evidence type="ECO:0000313" key="9">
    <source>
        <dbReference type="EnsemblMetazoa" id="XP_030855870"/>
    </source>
</evidence>
<dbReference type="GeneID" id="578086"/>
<keyword evidence="10" id="KW-1185">Reference proteome</keyword>
<dbReference type="EnsemblMetazoa" id="XM_031000010">
    <property type="protein sequence ID" value="XP_030855870"/>
    <property type="gene ID" value="LOC578086"/>
</dbReference>
<evidence type="ECO:0000256" key="2">
    <source>
        <dbReference type="ARBA" id="ARBA00010989"/>
    </source>
</evidence>
<protein>
    <recommendedName>
        <fullName evidence="3">sarcosine oxidasee (formaldehyde-forming)</fullName>
        <ecNumber evidence="3">1.5.3.1</ecNumber>
    </recommendedName>
</protein>
<dbReference type="AlphaFoldDB" id="A0A7M7T5Q5"/>
<evidence type="ECO:0000256" key="4">
    <source>
        <dbReference type="ARBA" id="ARBA00022630"/>
    </source>
</evidence>
<dbReference type="Gene3D" id="3.30.9.10">
    <property type="entry name" value="D-Amino Acid Oxidase, subunit A, domain 2"/>
    <property type="match status" value="1"/>
</dbReference>
<dbReference type="FunFam" id="3.50.50.60:FF:000589">
    <property type="entry name" value="FAD-dependent oxidoreductase domain-containing 1"/>
    <property type="match status" value="1"/>
</dbReference>
<name>A0A7M7T5Q5_STRPU</name>
<comment type="catalytic activity">
    <reaction evidence="7">
        <text>sarcosine + O2 + H2O = formaldehyde + glycine + H2O2</text>
        <dbReference type="Rhea" id="RHEA:13313"/>
        <dbReference type="ChEBI" id="CHEBI:15377"/>
        <dbReference type="ChEBI" id="CHEBI:15379"/>
        <dbReference type="ChEBI" id="CHEBI:16240"/>
        <dbReference type="ChEBI" id="CHEBI:16842"/>
        <dbReference type="ChEBI" id="CHEBI:57305"/>
        <dbReference type="ChEBI" id="CHEBI:57433"/>
        <dbReference type="EC" id="1.5.3.1"/>
    </reaction>
</comment>
<dbReference type="GO" id="GO:0008115">
    <property type="term" value="F:sarcosine oxidase activity"/>
    <property type="evidence" value="ECO:0000318"/>
    <property type="project" value="GO_Central"/>
</dbReference>
<feature type="domain" description="FAD dependent oxidoreductase" evidence="8">
    <location>
        <begin position="22"/>
        <end position="402"/>
    </location>
</feature>
<dbReference type="GO" id="GO:0005777">
    <property type="term" value="C:peroxisome"/>
    <property type="evidence" value="ECO:0000318"/>
    <property type="project" value="GO_Central"/>
</dbReference>
<dbReference type="OMA" id="GTMQRPR"/>
<dbReference type="OrthoDB" id="424974at2759"/>
<comment type="cofactor">
    <cofactor evidence="1">
        <name>FAD</name>
        <dbReference type="ChEBI" id="CHEBI:57692"/>
    </cofactor>
</comment>
<organism evidence="9 10">
    <name type="scientific">Strongylocentrotus purpuratus</name>
    <name type="common">Purple sea urchin</name>
    <dbReference type="NCBI Taxonomy" id="7668"/>
    <lineage>
        <taxon>Eukaryota</taxon>
        <taxon>Metazoa</taxon>
        <taxon>Echinodermata</taxon>
        <taxon>Eleutherozoa</taxon>
        <taxon>Echinozoa</taxon>
        <taxon>Echinoidea</taxon>
        <taxon>Euechinoidea</taxon>
        <taxon>Echinacea</taxon>
        <taxon>Camarodonta</taxon>
        <taxon>Echinidea</taxon>
        <taxon>Strongylocentrotidae</taxon>
        <taxon>Strongylocentrotus</taxon>
    </lineage>
</organism>
<dbReference type="GO" id="GO:0033514">
    <property type="term" value="P:L-lysine catabolic process to acetyl-CoA via L-pipecolate"/>
    <property type="evidence" value="ECO:0000318"/>
    <property type="project" value="GO_Central"/>
</dbReference>
<dbReference type="InterPro" id="IPR045170">
    <property type="entry name" value="MTOX"/>
</dbReference>
<evidence type="ECO:0000313" key="10">
    <source>
        <dbReference type="Proteomes" id="UP000007110"/>
    </source>
</evidence>
<sequence length="432" mass="48962">MMASSSEQFPAIRVHGVNAVYDVVIVGAGIQGSATAYHCVKQGLKTVLLEQFSLPHSRGSSHGQSRIIRYSYKQSHYSEMMSEAFPMWKELEKETSTPLYKQTGLLTISLPPNKGLYESSLDLMRKFQRPHRILDHETRKREYPQLDIPKDALAFLDYGGGTLRADKALRAYQSRPTEFQFNLLEKWISMQLYSICLQDTYKNCGGIIKEEEPVLEITPGTLVTVRTSKGTYRTRHLILTPGAWAQKVLRPLGLDPPLTVTRINVPYWQEKEVGAMSKFPNVIFETENKSFVYGLQELEYPGLTKIPFNGGADTVDPDYRDTVHNEAVGHKSEIEFMKKFIARYFPLLLSEPSIMETCMYTTTPDMELIMDRHPVYPNIIVCCGCSGHGFKLAPSIGKILCRMAMGKEPHIDITALSFKRFSNSCLINKPKL</sequence>
<accession>A0A7M7T5Q5</accession>
<evidence type="ECO:0000256" key="7">
    <source>
        <dbReference type="ARBA" id="ARBA00052742"/>
    </source>
</evidence>
<dbReference type="InterPro" id="IPR006076">
    <property type="entry name" value="FAD-dep_OxRdtase"/>
</dbReference>
<dbReference type="RefSeq" id="XP_030855870.1">
    <property type="nucleotide sequence ID" value="XM_031000010.1"/>
</dbReference>
<keyword evidence="6" id="KW-0560">Oxidoreductase</keyword>
<dbReference type="Proteomes" id="UP000007110">
    <property type="component" value="Unassembled WGS sequence"/>
</dbReference>
<dbReference type="GO" id="GO:0050031">
    <property type="term" value="F:L-pipecolate oxidase activity"/>
    <property type="evidence" value="ECO:0000318"/>
    <property type="project" value="GO_Central"/>
</dbReference>
<reference evidence="10" key="1">
    <citation type="submission" date="2015-02" db="EMBL/GenBank/DDBJ databases">
        <title>Genome sequencing for Strongylocentrotus purpuratus.</title>
        <authorList>
            <person name="Murali S."/>
            <person name="Liu Y."/>
            <person name="Vee V."/>
            <person name="English A."/>
            <person name="Wang M."/>
            <person name="Skinner E."/>
            <person name="Han Y."/>
            <person name="Muzny D.M."/>
            <person name="Worley K.C."/>
            <person name="Gibbs R.A."/>
        </authorList>
    </citation>
    <scope>NUCLEOTIDE SEQUENCE</scope>
</reference>
<evidence type="ECO:0000256" key="3">
    <source>
        <dbReference type="ARBA" id="ARBA00012769"/>
    </source>
</evidence>
<dbReference type="KEGG" id="spu:578086"/>
<reference evidence="9" key="2">
    <citation type="submission" date="2021-01" db="UniProtKB">
        <authorList>
            <consortium name="EnsemblMetazoa"/>
        </authorList>
    </citation>
    <scope>IDENTIFICATION</scope>
</reference>
<evidence type="ECO:0000256" key="6">
    <source>
        <dbReference type="ARBA" id="ARBA00023002"/>
    </source>
</evidence>
<dbReference type="Gene3D" id="3.50.50.60">
    <property type="entry name" value="FAD/NAD(P)-binding domain"/>
    <property type="match status" value="1"/>
</dbReference>
<dbReference type="GO" id="GO:0050660">
    <property type="term" value="F:flavin adenine dinucleotide binding"/>
    <property type="evidence" value="ECO:0007669"/>
    <property type="project" value="InterPro"/>
</dbReference>